<dbReference type="EMBL" id="UYYG01000232">
    <property type="protein sequence ID" value="VDN53989.1"/>
    <property type="molecule type" value="Genomic_DNA"/>
</dbReference>
<evidence type="ECO:0000313" key="4">
    <source>
        <dbReference type="WBParaSite" id="DME_0001052701-mRNA-1"/>
    </source>
</evidence>
<reference evidence="1 3" key="2">
    <citation type="submission" date="2018-11" db="EMBL/GenBank/DDBJ databases">
        <authorList>
            <consortium name="Pathogen Informatics"/>
        </authorList>
    </citation>
    <scope>NUCLEOTIDE SEQUENCE [LARGE SCALE GENOMIC DNA]</scope>
</reference>
<dbReference type="Proteomes" id="UP000274756">
    <property type="component" value="Unassembled WGS sequence"/>
</dbReference>
<organism evidence="2 4">
    <name type="scientific">Dracunculus medinensis</name>
    <name type="common">Guinea worm</name>
    <dbReference type="NCBI Taxonomy" id="318479"/>
    <lineage>
        <taxon>Eukaryota</taxon>
        <taxon>Metazoa</taxon>
        <taxon>Ecdysozoa</taxon>
        <taxon>Nematoda</taxon>
        <taxon>Chromadorea</taxon>
        <taxon>Rhabditida</taxon>
        <taxon>Spirurina</taxon>
        <taxon>Dracunculoidea</taxon>
        <taxon>Dracunculidae</taxon>
        <taxon>Dracunculus</taxon>
    </lineage>
</organism>
<dbReference type="WBParaSite" id="DME_0001052701-mRNA-1">
    <property type="protein sequence ID" value="DME_0001052701-mRNA-1"/>
    <property type="gene ID" value="DME_0001052701"/>
</dbReference>
<evidence type="ECO:0000313" key="3">
    <source>
        <dbReference type="Proteomes" id="UP000274756"/>
    </source>
</evidence>
<dbReference type="OrthoDB" id="5784494at2759"/>
<dbReference type="Proteomes" id="UP000038040">
    <property type="component" value="Unplaced"/>
</dbReference>
<proteinExistence type="predicted"/>
<gene>
    <name evidence="1" type="ORF">DME_LOCUS3962</name>
</gene>
<reference evidence="4" key="1">
    <citation type="submission" date="2017-02" db="UniProtKB">
        <authorList>
            <consortium name="WormBaseParasite"/>
        </authorList>
    </citation>
    <scope>IDENTIFICATION</scope>
</reference>
<dbReference type="AlphaFoldDB" id="A0A0N4UR55"/>
<protein>
    <submittedName>
        <fullName evidence="4">Caenorhabditis elegans ly-6-related family-containing protein</fullName>
    </submittedName>
</protein>
<name>A0A0N4UR55_DRAME</name>
<evidence type="ECO:0000313" key="1">
    <source>
        <dbReference type="EMBL" id="VDN53989.1"/>
    </source>
</evidence>
<sequence length="183" mass="21376">MSLPSLLYTLRCYSCANDFIVWHWRHFFLKRNYGLTTSDEGCVKPDYDSYNLQTCATTCFILYLNGTNRYDGKISILGVGRGCSSQFLTNDQHSQIILGSHSKISPIRNYLSVNFDMFDISEHWCFCINDACNTHKCFENYSNYLGSPLKRRQHFFDSYWLNKSTSESYLLFLIISLITFICF</sequence>
<keyword evidence="3" id="KW-1185">Reference proteome</keyword>
<evidence type="ECO:0000313" key="2">
    <source>
        <dbReference type="Proteomes" id="UP000038040"/>
    </source>
</evidence>
<accession>A0A0N4UR55</accession>